<dbReference type="GO" id="GO:0071973">
    <property type="term" value="P:bacterial-type flagellum-dependent cell motility"/>
    <property type="evidence" value="ECO:0007669"/>
    <property type="project" value="InterPro"/>
</dbReference>
<feature type="coiled-coil region" evidence="9">
    <location>
        <begin position="463"/>
        <end position="504"/>
    </location>
</feature>
<dbReference type="OrthoDB" id="9807026at2"/>
<dbReference type="PANTHER" id="PTHR30046:SF0">
    <property type="entry name" value="FLAGELLAR M-RING PROTEIN"/>
    <property type="match status" value="1"/>
</dbReference>
<keyword evidence="9" id="KW-0175">Coiled coil</keyword>
<keyword evidence="6 11" id="KW-1133">Transmembrane helix</keyword>
<name>A0A1I0BS47_9FIRM</name>
<dbReference type="RefSeq" id="WP_074648547.1">
    <property type="nucleotide sequence ID" value="NZ_FOIL01000005.1"/>
</dbReference>
<dbReference type="GO" id="GO:0005886">
    <property type="term" value="C:plasma membrane"/>
    <property type="evidence" value="ECO:0007669"/>
    <property type="project" value="UniProtKB-SubCell"/>
</dbReference>
<dbReference type="Gene3D" id="3.30.300.30">
    <property type="match status" value="1"/>
</dbReference>
<dbReference type="Proteomes" id="UP000199820">
    <property type="component" value="Unassembled WGS sequence"/>
</dbReference>
<keyword evidence="15" id="KW-1185">Reference proteome</keyword>
<dbReference type="EMBL" id="FOIL01000005">
    <property type="protein sequence ID" value="SET09442.1"/>
    <property type="molecule type" value="Genomic_DNA"/>
</dbReference>
<feature type="domain" description="Flagellar M-ring C-terminal" evidence="13">
    <location>
        <begin position="252"/>
        <end position="400"/>
    </location>
</feature>
<dbReference type="eggNOG" id="COG1766">
    <property type="taxonomic scope" value="Bacteria"/>
</dbReference>
<keyword evidence="8" id="KW-0975">Bacterial flagellum</keyword>
<keyword evidence="5 11" id="KW-0812">Transmembrane</keyword>
<feature type="region of interest" description="Disordered" evidence="10">
    <location>
        <begin position="300"/>
        <end position="342"/>
    </location>
</feature>
<evidence type="ECO:0000256" key="3">
    <source>
        <dbReference type="ARBA" id="ARBA00007971"/>
    </source>
</evidence>
<dbReference type="PANTHER" id="PTHR30046">
    <property type="entry name" value="FLAGELLAR M-RING PROTEIN"/>
    <property type="match status" value="1"/>
</dbReference>
<evidence type="ECO:0000256" key="5">
    <source>
        <dbReference type="ARBA" id="ARBA00022692"/>
    </source>
</evidence>
<comment type="similarity">
    <text evidence="3">Belongs to the FliF family.</text>
</comment>
<protein>
    <submittedName>
        <fullName evidence="14">Flagellar M-ring protein FliF</fullName>
    </submittedName>
</protein>
<evidence type="ECO:0000256" key="9">
    <source>
        <dbReference type="SAM" id="Coils"/>
    </source>
</evidence>
<evidence type="ECO:0000256" key="2">
    <source>
        <dbReference type="ARBA" id="ARBA00004651"/>
    </source>
</evidence>
<dbReference type="InterPro" id="IPR043427">
    <property type="entry name" value="YscJ/FliF"/>
</dbReference>
<gene>
    <name evidence="14" type="ORF">SAMN04487771_10059</name>
</gene>
<comment type="subcellular location">
    <subcellularLocation>
        <location evidence="1">Bacterial flagellum basal body</location>
    </subcellularLocation>
    <subcellularLocation>
        <location evidence="2">Cell membrane</location>
        <topology evidence="2">Multi-pass membrane protein</topology>
    </subcellularLocation>
</comment>
<evidence type="ECO:0000256" key="6">
    <source>
        <dbReference type="ARBA" id="ARBA00022989"/>
    </source>
</evidence>
<feature type="transmembrane region" description="Helical" evidence="11">
    <location>
        <begin position="20"/>
        <end position="39"/>
    </location>
</feature>
<feature type="domain" description="Flagellar M-ring N-terminal" evidence="12">
    <location>
        <begin position="44"/>
        <end position="214"/>
    </location>
</feature>
<dbReference type="GO" id="GO:0003774">
    <property type="term" value="F:cytoskeletal motor activity"/>
    <property type="evidence" value="ECO:0007669"/>
    <property type="project" value="InterPro"/>
</dbReference>
<keyword evidence="7 11" id="KW-0472">Membrane</keyword>
<dbReference type="InterPro" id="IPR013556">
    <property type="entry name" value="Flag_M-ring_C"/>
</dbReference>
<accession>A0A1I0BS47</accession>
<evidence type="ECO:0000256" key="8">
    <source>
        <dbReference type="ARBA" id="ARBA00023143"/>
    </source>
</evidence>
<keyword evidence="14" id="KW-0969">Cilium</keyword>
<evidence type="ECO:0000256" key="1">
    <source>
        <dbReference type="ARBA" id="ARBA00004117"/>
    </source>
</evidence>
<evidence type="ECO:0000256" key="7">
    <source>
        <dbReference type="ARBA" id="ARBA00023136"/>
    </source>
</evidence>
<dbReference type="STRING" id="1526.SAMN02910262_00885"/>
<evidence type="ECO:0000256" key="10">
    <source>
        <dbReference type="SAM" id="MobiDB-lite"/>
    </source>
</evidence>
<evidence type="ECO:0000256" key="11">
    <source>
        <dbReference type="SAM" id="Phobius"/>
    </source>
</evidence>
<feature type="compositionally biased region" description="Polar residues" evidence="10">
    <location>
        <begin position="319"/>
        <end position="342"/>
    </location>
</feature>
<keyword evidence="14" id="KW-0282">Flagellum</keyword>
<evidence type="ECO:0000313" key="14">
    <source>
        <dbReference type="EMBL" id="SET09442.1"/>
    </source>
</evidence>
<feature type="transmembrane region" description="Helical" evidence="11">
    <location>
        <begin position="435"/>
        <end position="457"/>
    </location>
</feature>
<dbReference type="Pfam" id="PF08345">
    <property type="entry name" value="YscJ_FliF_C"/>
    <property type="match status" value="1"/>
</dbReference>
<dbReference type="NCBIfam" id="TIGR00206">
    <property type="entry name" value="fliF"/>
    <property type="match status" value="1"/>
</dbReference>
<evidence type="ECO:0000256" key="4">
    <source>
        <dbReference type="ARBA" id="ARBA00022475"/>
    </source>
</evidence>
<dbReference type="GO" id="GO:0009431">
    <property type="term" value="C:bacterial-type flagellum basal body, MS ring"/>
    <property type="evidence" value="ECO:0007669"/>
    <property type="project" value="InterPro"/>
</dbReference>
<dbReference type="AlphaFoldDB" id="A0A1I0BS47"/>
<dbReference type="InterPro" id="IPR000067">
    <property type="entry name" value="FlgMring_FliF"/>
</dbReference>
<reference evidence="15" key="1">
    <citation type="submission" date="2016-10" db="EMBL/GenBank/DDBJ databases">
        <authorList>
            <person name="Varghese N."/>
            <person name="Submissions S."/>
        </authorList>
    </citation>
    <scope>NUCLEOTIDE SEQUENCE [LARGE SCALE GENOMIC DNA]</scope>
    <source>
        <strain evidence="15">KH1P1</strain>
    </source>
</reference>
<dbReference type="InterPro" id="IPR045851">
    <property type="entry name" value="AMP-bd_C_sf"/>
</dbReference>
<sequence>MNKFKEAWEAMSKKKKITLASIVAATVLIAAGLIIYLNVLNKNAGYSKLFTGLSRDEAQQVAALLQEEGTEYTYEAGTGTIEVPAEVAEQTRVKLLSKGYPKSGFSYDMYIGHAGLMTTESDKKQYTLYDLQDRLGSTIRLFDGVQDAKVTIAQGSNSDFALDKGDSIDASASVVVTMLPDKKMDQNNADAIRNLISRSVKGINFTNVSVFDAATMTEVGSSSDAEGKGGVSISQLEAEVENNIAANVRRVLSKLYGPENLAVSVKGKLDMTKLVQETTQYTVPEKIDQNDKTGLLHHEETAGENSGTSDQGAGGVAGTDSNADTPRYVNQNGTNTTTDMYSNSSATRDWLFNVLKEQKEISPGVLTDTSVAVVINTNDTTVPEANLINLVADAAGITRDVAAEKITIVRAANALDEDQQQEEAENVAEREVPTIAIIIMIAAGVLLLLLIILMIIFRRRAKKRKALEAAAAAEAEAQAAAEAAAAAEAEKNNLELEGEQDTNQTMQHGMKLKESIGAFVDDNPQVVAKLIQSWIREEDDLGGRGKRGRR</sequence>
<keyword evidence="4" id="KW-1003">Cell membrane</keyword>
<dbReference type="Pfam" id="PF01514">
    <property type="entry name" value="YscJ_FliF"/>
    <property type="match status" value="1"/>
</dbReference>
<organism evidence="14 15">
    <name type="scientific">[Clostridium] aminophilum</name>
    <dbReference type="NCBI Taxonomy" id="1526"/>
    <lineage>
        <taxon>Bacteria</taxon>
        <taxon>Bacillati</taxon>
        <taxon>Bacillota</taxon>
        <taxon>Clostridia</taxon>
        <taxon>Lachnospirales</taxon>
        <taxon>Lachnospiraceae</taxon>
    </lineage>
</organism>
<keyword evidence="14" id="KW-0966">Cell projection</keyword>
<dbReference type="InterPro" id="IPR006182">
    <property type="entry name" value="FliF_N_dom"/>
</dbReference>
<proteinExistence type="inferred from homology"/>
<evidence type="ECO:0000259" key="12">
    <source>
        <dbReference type="Pfam" id="PF01514"/>
    </source>
</evidence>
<evidence type="ECO:0000313" key="15">
    <source>
        <dbReference type="Proteomes" id="UP000199820"/>
    </source>
</evidence>
<evidence type="ECO:0000259" key="13">
    <source>
        <dbReference type="Pfam" id="PF08345"/>
    </source>
</evidence>